<organism evidence="1">
    <name type="scientific">Rhizophora mucronata</name>
    <name type="common">Asiatic mangrove</name>
    <dbReference type="NCBI Taxonomy" id="61149"/>
    <lineage>
        <taxon>Eukaryota</taxon>
        <taxon>Viridiplantae</taxon>
        <taxon>Streptophyta</taxon>
        <taxon>Embryophyta</taxon>
        <taxon>Tracheophyta</taxon>
        <taxon>Spermatophyta</taxon>
        <taxon>Magnoliopsida</taxon>
        <taxon>eudicotyledons</taxon>
        <taxon>Gunneridae</taxon>
        <taxon>Pentapetalae</taxon>
        <taxon>rosids</taxon>
        <taxon>fabids</taxon>
        <taxon>Malpighiales</taxon>
        <taxon>Rhizophoraceae</taxon>
        <taxon>Rhizophora</taxon>
    </lineage>
</organism>
<reference evidence="1" key="1">
    <citation type="submission" date="2018-02" db="EMBL/GenBank/DDBJ databases">
        <title>Rhizophora mucronata_Transcriptome.</title>
        <authorList>
            <person name="Meera S.P."/>
            <person name="Sreeshan A."/>
            <person name="Augustine A."/>
        </authorList>
    </citation>
    <scope>NUCLEOTIDE SEQUENCE</scope>
    <source>
        <tissue evidence="1">Leaf</tissue>
    </source>
</reference>
<protein>
    <submittedName>
        <fullName evidence="1">Uncharacterized protein</fullName>
    </submittedName>
</protein>
<evidence type="ECO:0000313" key="1">
    <source>
        <dbReference type="EMBL" id="MBX48452.1"/>
    </source>
</evidence>
<dbReference type="AlphaFoldDB" id="A0A2P2P135"/>
<accession>A0A2P2P135</accession>
<proteinExistence type="predicted"/>
<dbReference type="EMBL" id="GGEC01067968">
    <property type="protein sequence ID" value="MBX48452.1"/>
    <property type="molecule type" value="Transcribed_RNA"/>
</dbReference>
<name>A0A2P2P135_RHIMU</name>
<sequence>MLNLPLQDTQSPLEHRLKRWQRAYGGVKTLNAPYAWSLQ</sequence>